<dbReference type="Gene3D" id="3.40.50.1820">
    <property type="entry name" value="alpha/beta hydrolase"/>
    <property type="match status" value="1"/>
</dbReference>
<gene>
    <name evidence="2" type="ORF">M8542_19620</name>
</gene>
<dbReference type="SMART" id="SM00939">
    <property type="entry name" value="PepX_C"/>
    <property type="match status" value="1"/>
</dbReference>
<dbReference type="InterPro" id="IPR029058">
    <property type="entry name" value="AB_hydrolase_fold"/>
</dbReference>
<evidence type="ECO:0000313" key="3">
    <source>
        <dbReference type="Proteomes" id="UP001144096"/>
    </source>
</evidence>
<organism evidence="2 3">
    <name type="scientific">Amycolatopsis iheyensis</name>
    <dbReference type="NCBI Taxonomy" id="2945988"/>
    <lineage>
        <taxon>Bacteria</taxon>
        <taxon>Bacillati</taxon>
        <taxon>Actinomycetota</taxon>
        <taxon>Actinomycetes</taxon>
        <taxon>Pseudonocardiales</taxon>
        <taxon>Pseudonocardiaceae</taxon>
        <taxon>Amycolatopsis</taxon>
    </lineage>
</organism>
<keyword evidence="2" id="KW-0378">Hydrolase</keyword>
<comment type="caution">
    <text evidence="2">The sequence shown here is derived from an EMBL/GenBank/DDBJ whole genome shotgun (WGS) entry which is preliminary data.</text>
</comment>
<dbReference type="Proteomes" id="UP001144096">
    <property type="component" value="Unassembled WGS sequence"/>
</dbReference>
<dbReference type="SUPFAM" id="SSF49785">
    <property type="entry name" value="Galactose-binding domain-like"/>
    <property type="match status" value="1"/>
</dbReference>
<protein>
    <submittedName>
        <fullName evidence="2">CocE/NonD family hydrolase</fullName>
    </submittedName>
</protein>
<dbReference type="InterPro" id="IPR005674">
    <property type="entry name" value="CocE/Ser_esterase"/>
</dbReference>
<reference evidence="2" key="1">
    <citation type="submission" date="2022-06" db="EMBL/GenBank/DDBJ databases">
        <title>Amycolatopsis iheyaensis sp. nov., a new species of the genus Amycolatopsis isolated from soil in Iheya island, Japan.</title>
        <authorList>
            <person name="Ngamcharungchit C."/>
            <person name="Kanto H."/>
            <person name="Take A."/>
            <person name="Intra B."/>
            <person name="Matsumoto A."/>
            <person name="Panbangred W."/>
            <person name="Inahashi Y."/>
        </authorList>
    </citation>
    <scope>NUCLEOTIDE SEQUENCE</scope>
    <source>
        <strain evidence="2">OK19-0408</strain>
    </source>
</reference>
<name>A0A9X2NHT2_9PSEU</name>
<dbReference type="NCBIfam" id="TIGR00976">
    <property type="entry name" value="CocE_NonD"/>
    <property type="match status" value="1"/>
</dbReference>
<feature type="domain" description="Xaa-Pro dipeptidyl-peptidase C-terminal" evidence="1">
    <location>
        <begin position="39"/>
        <end position="292"/>
    </location>
</feature>
<dbReference type="InterPro" id="IPR008979">
    <property type="entry name" value="Galactose-bd-like_sf"/>
</dbReference>
<evidence type="ECO:0000259" key="1">
    <source>
        <dbReference type="SMART" id="SM00939"/>
    </source>
</evidence>
<dbReference type="Pfam" id="PF08530">
    <property type="entry name" value="PepX_C"/>
    <property type="match status" value="1"/>
</dbReference>
<dbReference type="Gene3D" id="2.60.120.260">
    <property type="entry name" value="Galactose-binding domain-like"/>
    <property type="match status" value="1"/>
</dbReference>
<accession>A0A9X2NHT2</accession>
<dbReference type="EMBL" id="JAMXQV010000009">
    <property type="protein sequence ID" value="MCR6485040.1"/>
    <property type="molecule type" value="Genomic_DNA"/>
</dbReference>
<evidence type="ECO:0000313" key="2">
    <source>
        <dbReference type="EMBL" id="MCR6485040.1"/>
    </source>
</evidence>
<dbReference type="GO" id="GO:0008239">
    <property type="term" value="F:dipeptidyl-peptidase activity"/>
    <property type="evidence" value="ECO:0007669"/>
    <property type="project" value="InterPro"/>
</dbReference>
<dbReference type="AlphaFoldDB" id="A0A9X2NHT2"/>
<dbReference type="RefSeq" id="WP_257921655.1">
    <property type="nucleotide sequence ID" value="NZ_JAMXQV010000009.1"/>
</dbReference>
<keyword evidence="3" id="KW-1185">Reference proteome</keyword>
<dbReference type="InterPro" id="IPR013736">
    <property type="entry name" value="Xaa-Pro_dipept_C"/>
</dbReference>
<proteinExistence type="predicted"/>
<sequence length="309" mass="32760">MLPTQHADPRFQLVNGGWYHNQLGQPTSPDRLHVNAVALQWFDHWLKGIDNGVTATRTPLRTVDLTTGAWTQSATYPFAGAVPTRLPLDGGRTITWSGVPLCTPSVTQFLLIGSDQNLRDQAGLGPSPCNVDDRGTQAPPSATTYTTAPLTRPQTIAGPISAHIVAKVSTLDSEWVVRVEDVAPDGTSAPLSRGALLGSQRALDPARTWTAADGTITVPYHPHTAASTSYAMPGTVQAYDVEVFPVRATIPAGHRLRVTVGTNDSPALIPSVAQTVGLVGGVYEIQQGSYVQLPFATPGEPCTDTVKCP</sequence>